<dbReference type="SMART" id="SM00054">
    <property type="entry name" value="EFh"/>
    <property type="match status" value="2"/>
</dbReference>
<evidence type="ECO:0000256" key="10">
    <source>
        <dbReference type="SAM" id="MobiDB-lite"/>
    </source>
</evidence>
<evidence type="ECO:0000256" key="5">
    <source>
        <dbReference type="ARBA" id="ARBA00022801"/>
    </source>
</evidence>
<dbReference type="GO" id="GO:0005737">
    <property type="term" value="C:cytoplasm"/>
    <property type="evidence" value="ECO:0007669"/>
    <property type="project" value="TreeGrafter"/>
</dbReference>
<dbReference type="Gene3D" id="3.90.70.10">
    <property type="entry name" value="Cysteine proteinases"/>
    <property type="match status" value="1"/>
</dbReference>
<dbReference type="SUPFAM" id="SSF49758">
    <property type="entry name" value="Calpain large subunit, middle domain (domain III)"/>
    <property type="match status" value="1"/>
</dbReference>
<dbReference type="InterPro" id="IPR033883">
    <property type="entry name" value="C2_III"/>
</dbReference>
<organism evidence="13 14">
    <name type="scientific">Elysia crispata</name>
    <name type="common">lettuce slug</name>
    <dbReference type="NCBI Taxonomy" id="231223"/>
    <lineage>
        <taxon>Eukaryota</taxon>
        <taxon>Metazoa</taxon>
        <taxon>Spiralia</taxon>
        <taxon>Lophotrochozoa</taxon>
        <taxon>Mollusca</taxon>
        <taxon>Gastropoda</taxon>
        <taxon>Heterobranchia</taxon>
        <taxon>Euthyneura</taxon>
        <taxon>Panpulmonata</taxon>
        <taxon>Sacoglossa</taxon>
        <taxon>Placobranchoidea</taxon>
        <taxon>Plakobranchidae</taxon>
        <taxon>Elysia</taxon>
    </lineage>
</organism>
<sequence>MATSYAYNNAGGRNDPSGRLGSQSQQISGSQQNLTGTLNRTEVGRRGAQFHSARPRIDSDNAFLDGRSSPSSTLRRNAARSQDRLNSSSSISSSRSNLSQQPQNSTLRRGFVNERPPQNYQPGPQNYQPPPQPQSPQYGPSDGNNYHNYSNVPPYKPNNTGNYVDSDSIANINSNNNNKPMNRDRDVQNSVSSIHSLSSNINSGVTTTTTTTSSVADNKFHEFEKVRVDYLRRGKLYEDTVFLPTNTSAYFSTQPPMELEWIRAKDIAHMHRQQPKFVVRGFDRFDVEQGQLGDCWFVAAVACLSCPEYRHLFERVIPRGQSFQDNWYSGVFRFMFWHFGEWKQVLVDDFLPTNRGRPVFVHSSQTNEFWASLMEKAYAKLYGSYEALKGGHLMDSLTDLTGGIAEHYTLRGEHANVPDNIVNILFKALERLSLIGAGISGSSERVLQNGLVSGHAYSVTDLRRILHGQQPVNLIRIRNPHGDSKEWRGRWSEWSPEMQQISPEDRQQLGLIQRDDGEFWMDFEDFLSNFDVLDICNLTPDAVGDVQRKWHVVEHHGRWVKGFNAGGRQSREASHWANPQYLLKLDDTDEDEDQVCTLVVQLMQKDRRRIKQKGETLRFIGFYIYKLEKGYTVPMKKDFFDYNRDIANSGAFSNVRQITKRVSLTPGAYVVVPCTWDMDEEADFFIRFFFEKGNVAEYCDDLPEKVEVPAPPMGPEVRDQEENFKQFFYRVSGEDMEVNAFELKDAINEGLRKEPLHRDIGIDACRSFVCLMDVDGSGKLSFHEFQFLWHHLRSWKKIFYQYDTDNSGSMDSRELRNAVNAAGYKISNKTIAQLIFKFADKGGRVSLDNFLILMARLMKTFSSFNDMQRDGSATLNMQQWLDKTLVL</sequence>
<dbReference type="SMART" id="SM00720">
    <property type="entry name" value="calpain_III"/>
    <property type="match status" value="1"/>
</dbReference>
<protein>
    <recommendedName>
        <fullName evidence="15">Calpain-B</fullName>
    </recommendedName>
</protein>
<keyword evidence="6 9" id="KW-0788">Thiol protease</keyword>
<feature type="compositionally biased region" description="Low complexity" evidence="10">
    <location>
        <begin position="165"/>
        <end position="178"/>
    </location>
</feature>
<feature type="active site" evidence="8 9">
    <location>
        <position position="479"/>
    </location>
</feature>
<dbReference type="Pfam" id="PF00648">
    <property type="entry name" value="Peptidase_C2"/>
    <property type="match status" value="1"/>
</dbReference>
<dbReference type="InterPro" id="IPR018247">
    <property type="entry name" value="EF_Hand_1_Ca_BS"/>
</dbReference>
<dbReference type="Gene3D" id="1.10.238.10">
    <property type="entry name" value="EF-hand"/>
    <property type="match status" value="1"/>
</dbReference>
<evidence type="ECO:0000256" key="2">
    <source>
        <dbReference type="ARBA" id="ARBA00022670"/>
    </source>
</evidence>
<evidence type="ECO:0000256" key="3">
    <source>
        <dbReference type="ARBA" id="ARBA00022723"/>
    </source>
</evidence>
<feature type="region of interest" description="Disordered" evidence="10">
    <location>
        <begin position="1"/>
        <end position="212"/>
    </location>
</feature>
<dbReference type="Gene3D" id="2.60.120.380">
    <property type="match status" value="1"/>
</dbReference>
<evidence type="ECO:0000259" key="11">
    <source>
        <dbReference type="PROSITE" id="PS50203"/>
    </source>
</evidence>
<feature type="domain" description="EF-hand" evidence="12">
    <location>
        <begin position="790"/>
        <end position="825"/>
    </location>
</feature>
<dbReference type="PROSITE" id="PS50222">
    <property type="entry name" value="EF_HAND_2"/>
    <property type="match status" value="1"/>
</dbReference>
<dbReference type="PROSITE" id="PS00139">
    <property type="entry name" value="THIOL_PROTEASE_CYS"/>
    <property type="match status" value="1"/>
</dbReference>
<comment type="similarity">
    <text evidence="1">Belongs to the peptidase C2 family.</text>
</comment>
<dbReference type="SUPFAM" id="SSF47473">
    <property type="entry name" value="EF-hand"/>
    <property type="match status" value="1"/>
</dbReference>
<evidence type="ECO:0000256" key="8">
    <source>
        <dbReference type="PIRSR" id="PIRSR622684-1"/>
    </source>
</evidence>
<gene>
    <name evidence="13" type="ORF">RRG08_001210</name>
</gene>
<dbReference type="GO" id="GO:0006508">
    <property type="term" value="P:proteolysis"/>
    <property type="evidence" value="ECO:0007669"/>
    <property type="project" value="UniProtKB-KW"/>
</dbReference>
<reference evidence="13" key="1">
    <citation type="journal article" date="2023" name="G3 (Bethesda)">
        <title>A reference genome for the long-term kleptoplast-retaining sea slug Elysia crispata morphotype clarki.</title>
        <authorList>
            <person name="Eastman K.E."/>
            <person name="Pendleton A.L."/>
            <person name="Shaikh M.A."/>
            <person name="Suttiyut T."/>
            <person name="Ogas R."/>
            <person name="Tomko P."/>
            <person name="Gavelis G."/>
            <person name="Widhalm J.R."/>
            <person name="Wisecaver J.H."/>
        </authorList>
    </citation>
    <scope>NUCLEOTIDE SEQUENCE</scope>
    <source>
        <strain evidence="13">ECLA1</strain>
    </source>
</reference>
<dbReference type="PRINTS" id="PR00704">
    <property type="entry name" value="CALPAIN"/>
</dbReference>
<dbReference type="InterPro" id="IPR036213">
    <property type="entry name" value="Calpain_III_sf"/>
</dbReference>
<dbReference type="InterPro" id="IPR022684">
    <property type="entry name" value="Calpain_cysteine_protease"/>
</dbReference>
<evidence type="ECO:0000256" key="9">
    <source>
        <dbReference type="PROSITE-ProRule" id="PRU00239"/>
    </source>
</evidence>
<dbReference type="InterPro" id="IPR022682">
    <property type="entry name" value="Calpain_domain_III"/>
</dbReference>
<dbReference type="Pfam" id="PF13202">
    <property type="entry name" value="EF-hand_5"/>
    <property type="match status" value="1"/>
</dbReference>
<dbReference type="PANTHER" id="PTHR10183:SF427">
    <property type="entry name" value="CALPAIN-9-LIKE ISOFORM X1"/>
    <property type="match status" value="1"/>
</dbReference>
<feature type="compositionally biased region" description="Low complexity" evidence="10">
    <location>
        <begin position="84"/>
        <end position="105"/>
    </location>
</feature>
<dbReference type="CDD" id="cd00044">
    <property type="entry name" value="CysPc"/>
    <property type="match status" value="1"/>
</dbReference>
<keyword evidence="2 9" id="KW-0645">Protease</keyword>
<dbReference type="InterPro" id="IPR002048">
    <property type="entry name" value="EF_hand_dom"/>
</dbReference>
<dbReference type="PROSITE" id="PS50203">
    <property type="entry name" value="CALPAIN_CAT"/>
    <property type="match status" value="1"/>
</dbReference>
<dbReference type="InterPro" id="IPR038765">
    <property type="entry name" value="Papain-like_cys_pep_sf"/>
</dbReference>
<keyword evidence="3" id="KW-0479">Metal-binding</keyword>
<feature type="compositionally biased region" description="Low complexity" evidence="10">
    <location>
        <begin position="17"/>
        <end position="32"/>
    </location>
</feature>
<dbReference type="CDD" id="cd00214">
    <property type="entry name" value="Calpain_III"/>
    <property type="match status" value="1"/>
</dbReference>
<dbReference type="GO" id="GO:0004198">
    <property type="term" value="F:calcium-dependent cysteine-type endopeptidase activity"/>
    <property type="evidence" value="ECO:0007669"/>
    <property type="project" value="InterPro"/>
</dbReference>
<evidence type="ECO:0000313" key="13">
    <source>
        <dbReference type="EMBL" id="KAK3800962.1"/>
    </source>
</evidence>
<keyword evidence="7" id="KW-0106">Calcium</keyword>
<dbReference type="PROSITE" id="PS00018">
    <property type="entry name" value="EF_HAND_1"/>
    <property type="match status" value="1"/>
</dbReference>
<accession>A0AAE1B7E6</accession>
<keyword evidence="5 9" id="KW-0378">Hydrolase</keyword>
<evidence type="ECO:0000313" key="14">
    <source>
        <dbReference type="Proteomes" id="UP001283361"/>
    </source>
</evidence>
<evidence type="ECO:0000259" key="12">
    <source>
        <dbReference type="PROSITE" id="PS50222"/>
    </source>
</evidence>
<dbReference type="AlphaFoldDB" id="A0AAE1B7E6"/>
<dbReference type="InterPro" id="IPR000169">
    <property type="entry name" value="Pept_cys_AS"/>
</dbReference>
<name>A0AAE1B7E6_9GAST</name>
<evidence type="ECO:0000256" key="6">
    <source>
        <dbReference type="ARBA" id="ARBA00022807"/>
    </source>
</evidence>
<evidence type="ECO:0008006" key="15">
    <source>
        <dbReference type="Google" id="ProtNLM"/>
    </source>
</evidence>
<dbReference type="FunFam" id="2.60.120.380:FF:000001">
    <property type="entry name" value="Calpain-1 catalytic subunit"/>
    <property type="match status" value="1"/>
</dbReference>
<evidence type="ECO:0000256" key="4">
    <source>
        <dbReference type="ARBA" id="ARBA00022737"/>
    </source>
</evidence>
<feature type="compositionally biased region" description="Low complexity" evidence="10">
    <location>
        <begin position="189"/>
        <end position="212"/>
    </location>
</feature>
<dbReference type="EMBL" id="JAWDGP010000384">
    <property type="protein sequence ID" value="KAK3800962.1"/>
    <property type="molecule type" value="Genomic_DNA"/>
</dbReference>
<evidence type="ECO:0000256" key="1">
    <source>
        <dbReference type="ARBA" id="ARBA00007623"/>
    </source>
</evidence>
<feature type="compositionally biased region" description="Polar residues" evidence="10">
    <location>
        <begin position="142"/>
        <end position="163"/>
    </location>
</feature>
<comment type="caution">
    <text evidence="13">The sequence shown here is derived from an EMBL/GenBank/DDBJ whole genome shotgun (WGS) entry which is preliminary data.</text>
</comment>
<dbReference type="SMART" id="SM00230">
    <property type="entry name" value="CysPc"/>
    <property type="match status" value="1"/>
</dbReference>
<feature type="compositionally biased region" description="Low complexity" evidence="10">
    <location>
        <begin position="116"/>
        <end position="126"/>
    </location>
</feature>
<dbReference type="Pfam" id="PF01067">
    <property type="entry name" value="Calpain_III"/>
    <property type="match status" value="1"/>
</dbReference>
<keyword evidence="4" id="KW-0677">Repeat</keyword>
<proteinExistence type="inferred from homology"/>
<feature type="active site" evidence="8 9">
    <location>
        <position position="295"/>
    </location>
</feature>
<feature type="active site" evidence="8 9">
    <location>
        <position position="455"/>
    </location>
</feature>
<dbReference type="InterPro" id="IPR022683">
    <property type="entry name" value="Calpain_III"/>
</dbReference>
<dbReference type="FunFam" id="3.90.70.10:FF:000001">
    <property type="entry name" value="Calpain-1 catalytic subunit"/>
    <property type="match status" value="1"/>
</dbReference>
<dbReference type="InterPro" id="IPR011992">
    <property type="entry name" value="EF-hand-dom_pair"/>
</dbReference>
<evidence type="ECO:0000256" key="7">
    <source>
        <dbReference type="ARBA" id="ARBA00022837"/>
    </source>
</evidence>
<dbReference type="SUPFAM" id="SSF54001">
    <property type="entry name" value="Cysteine proteinases"/>
    <property type="match status" value="1"/>
</dbReference>
<feature type="domain" description="Calpain catalytic" evidence="11">
    <location>
        <begin position="236"/>
        <end position="539"/>
    </location>
</feature>
<dbReference type="GO" id="GO:0005509">
    <property type="term" value="F:calcium ion binding"/>
    <property type="evidence" value="ECO:0007669"/>
    <property type="project" value="InterPro"/>
</dbReference>
<keyword evidence="14" id="KW-1185">Reference proteome</keyword>
<dbReference type="PANTHER" id="PTHR10183">
    <property type="entry name" value="CALPAIN"/>
    <property type="match status" value="1"/>
</dbReference>
<dbReference type="Proteomes" id="UP001283361">
    <property type="component" value="Unassembled WGS sequence"/>
</dbReference>
<dbReference type="InterPro" id="IPR001300">
    <property type="entry name" value="Peptidase_C2_calpain_cat"/>
</dbReference>